<accession>A0ABV1VEG1</accession>
<dbReference type="RefSeq" id="WP_350720409.1">
    <property type="nucleotide sequence ID" value="NZ_JBEPCO010000019.1"/>
</dbReference>
<keyword evidence="3" id="KW-1185">Reference proteome</keyword>
<proteinExistence type="predicted"/>
<organism evidence="2 3">
    <name type="scientific">Streptomyces flaveolus</name>
    <dbReference type="NCBI Taxonomy" id="67297"/>
    <lineage>
        <taxon>Bacteria</taxon>
        <taxon>Bacillati</taxon>
        <taxon>Actinomycetota</taxon>
        <taxon>Actinomycetes</taxon>
        <taxon>Kitasatosporales</taxon>
        <taxon>Streptomycetaceae</taxon>
        <taxon>Streptomyces</taxon>
    </lineage>
</organism>
<evidence type="ECO:0000313" key="2">
    <source>
        <dbReference type="EMBL" id="MER6904883.1"/>
    </source>
</evidence>
<protein>
    <recommendedName>
        <fullName evidence="4">Secreted protein</fullName>
    </recommendedName>
</protein>
<name>A0ABV1VEG1_9ACTN</name>
<dbReference type="Proteomes" id="UP001490330">
    <property type="component" value="Unassembled WGS sequence"/>
</dbReference>
<dbReference type="EMBL" id="JBEPCV010000011">
    <property type="protein sequence ID" value="MER6904883.1"/>
    <property type="molecule type" value="Genomic_DNA"/>
</dbReference>
<feature type="signal peptide" evidence="1">
    <location>
        <begin position="1"/>
        <end position="20"/>
    </location>
</feature>
<feature type="chain" id="PRO_5046318016" description="Secreted protein" evidence="1">
    <location>
        <begin position="21"/>
        <end position="173"/>
    </location>
</feature>
<reference evidence="2 3" key="1">
    <citation type="submission" date="2024-06" db="EMBL/GenBank/DDBJ databases">
        <title>The Natural Products Discovery Center: Release of the First 8490 Sequenced Strains for Exploring Actinobacteria Biosynthetic Diversity.</title>
        <authorList>
            <person name="Kalkreuter E."/>
            <person name="Kautsar S.A."/>
            <person name="Yang D."/>
            <person name="Bader C.D."/>
            <person name="Teijaro C.N."/>
            <person name="Fluegel L."/>
            <person name="Davis C.M."/>
            <person name="Simpson J.R."/>
            <person name="Lauterbach L."/>
            <person name="Steele A.D."/>
            <person name="Gui C."/>
            <person name="Meng S."/>
            <person name="Li G."/>
            <person name="Viehrig K."/>
            <person name="Ye F."/>
            <person name="Su P."/>
            <person name="Kiefer A.F."/>
            <person name="Nichols A."/>
            <person name="Cepeda A.J."/>
            <person name="Yan W."/>
            <person name="Fan B."/>
            <person name="Jiang Y."/>
            <person name="Adhikari A."/>
            <person name="Zheng C.-J."/>
            <person name="Schuster L."/>
            <person name="Cowan T.M."/>
            <person name="Smanski M.J."/>
            <person name="Chevrette M.G."/>
            <person name="De Carvalho L.P.S."/>
            <person name="Shen B."/>
        </authorList>
    </citation>
    <scope>NUCLEOTIDE SEQUENCE [LARGE SCALE GENOMIC DNA]</scope>
    <source>
        <strain evidence="2 3">NPDC000632</strain>
    </source>
</reference>
<comment type="caution">
    <text evidence="2">The sequence shown here is derived from an EMBL/GenBank/DDBJ whole genome shotgun (WGS) entry which is preliminary data.</text>
</comment>
<evidence type="ECO:0000256" key="1">
    <source>
        <dbReference type="SAM" id="SignalP"/>
    </source>
</evidence>
<evidence type="ECO:0000313" key="3">
    <source>
        <dbReference type="Proteomes" id="UP001490330"/>
    </source>
</evidence>
<gene>
    <name evidence="2" type="ORF">ABT322_14085</name>
</gene>
<keyword evidence="1" id="KW-0732">Signal</keyword>
<evidence type="ECO:0008006" key="4">
    <source>
        <dbReference type="Google" id="ProtNLM"/>
    </source>
</evidence>
<sequence length="173" mass="18009">MIAFLIAWVMAFAATSAATAAEQDDLALVVCTGTAHQQYSPPLSTITRSTHITSTHKYPSCVDVQLDPQYPQVTSASTGLDYTTDANCLVAPPVTHPSLDLLWSNGQHSYATVTTVVTRSTGSTVVTSIGTIASGLYAGHVVHEVVVYPSLDVVGCLTTGVADVAGITTVEVV</sequence>